<feature type="compositionally biased region" description="Pro residues" evidence="1">
    <location>
        <begin position="121"/>
        <end position="135"/>
    </location>
</feature>
<name>A0AAV9WUG3_9PEZI</name>
<accession>A0AAV9WUG3</accession>
<dbReference type="Pfam" id="PF13821">
    <property type="entry name" value="DUF4187"/>
    <property type="match status" value="1"/>
</dbReference>
<evidence type="ECO:0000313" key="3">
    <source>
        <dbReference type="EMBL" id="KAK6526469.1"/>
    </source>
</evidence>
<feature type="region of interest" description="Disordered" evidence="1">
    <location>
        <begin position="219"/>
        <end position="257"/>
    </location>
</feature>
<protein>
    <recommendedName>
        <fullName evidence="2">G-patch domain-containing protein</fullName>
    </recommendedName>
</protein>
<dbReference type="SMART" id="SM00443">
    <property type="entry name" value="G_patch"/>
    <property type="match status" value="1"/>
</dbReference>
<dbReference type="AlphaFoldDB" id="A0AAV9WUG3"/>
<organism evidence="3 4">
    <name type="scientific">Orbilia ellipsospora</name>
    <dbReference type="NCBI Taxonomy" id="2528407"/>
    <lineage>
        <taxon>Eukaryota</taxon>
        <taxon>Fungi</taxon>
        <taxon>Dikarya</taxon>
        <taxon>Ascomycota</taxon>
        <taxon>Pezizomycotina</taxon>
        <taxon>Orbiliomycetes</taxon>
        <taxon>Orbiliales</taxon>
        <taxon>Orbiliaceae</taxon>
        <taxon>Orbilia</taxon>
    </lineage>
</organism>
<dbReference type="InterPro" id="IPR039249">
    <property type="entry name" value="GPATCH11"/>
</dbReference>
<dbReference type="Pfam" id="PF01585">
    <property type="entry name" value="G-patch"/>
    <property type="match status" value="1"/>
</dbReference>
<evidence type="ECO:0000256" key="1">
    <source>
        <dbReference type="SAM" id="MobiDB-lite"/>
    </source>
</evidence>
<dbReference type="PROSITE" id="PS50174">
    <property type="entry name" value="G_PATCH"/>
    <property type="match status" value="1"/>
</dbReference>
<dbReference type="GO" id="GO:0003676">
    <property type="term" value="F:nucleic acid binding"/>
    <property type="evidence" value="ECO:0007669"/>
    <property type="project" value="InterPro"/>
</dbReference>
<proteinExistence type="predicted"/>
<dbReference type="PANTHER" id="PTHR21032:SF0">
    <property type="entry name" value="G PATCH DOMAIN-CONTAINING PROTEIN 11"/>
    <property type="match status" value="1"/>
</dbReference>
<gene>
    <name evidence="3" type="ORF">TWF694_005055</name>
</gene>
<feature type="region of interest" description="Disordered" evidence="1">
    <location>
        <begin position="313"/>
        <end position="346"/>
    </location>
</feature>
<dbReference type="SMART" id="SM01173">
    <property type="entry name" value="DUF4187"/>
    <property type="match status" value="1"/>
</dbReference>
<dbReference type="GO" id="GO:0000776">
    <property type="term" value="C:kinetochore"/>
    <property type="evidence" value="ECO:0007669"/>
    <property type="project" value="TreeGrafter"/>
</dbReference>
<evidence type="ECO:0000313" key="4">
    <source>
        <dbReference type="Proteomes" id="UP001365542"/>
    </source>
</evidence>
<dbReference type="Proteomes" id="UP001365542">
    <property type="component" value="Unassembled WGS sequence"/>
</dbReference>
<feature type="region of interest" description="Disordered" evidence="1">
    <location>
        <begin position="47"/>
        <end position="142"/>
    </location>
</feature>
<keyword evidence="4" id="KW-1185">Reference proteome</keyword>
<dbReference type="PANTHER" id="PTHR21032">
    <property type="entry name" value="G PATCH DOMAIN-CONTAINING PROTEIN 11"/>
    <property type="match status" value="1"/>
</dbReference>
<evidence type="ECO:0000259" key="2">
    <source>
        <dbReference type="PROSITE" id="PS50174"/>
    </source>
</evidence>
<feature type="compositionally biased region" description="Basic and acidic residues" evidence="1">
    <location>
        <begin position="245"/>
        <end position="257"/>
    </location>
</feature>
<comment type="caution">
    <text evidence="3">The sequence shown here is derived from an EMBL/GenBank/DDBJ whole genome shotgun (WGS) entry which is preliminary data.</text>
</comment>
<sequence>MHAQGCRICPARTGVVLVSGHSRPAKRPTSLQRARHLGGLVFTSTLSTSLHQHPSPPRQESKLSIDEMTMSSSSRIKPSRPFLDPDDEDDAFSKLSSSRRQKQPPSSKLPPVDPKSISRPAPKPSTAPTSPPKPSHPLEEEEDDYMSMAIPSTSTTTESSLQRLKRRKLEASIRGHPLSKAELEAQERLKREIGLSTSILTNTSSKGFKMMKAMGFTTGSALGKTAPPGFESTQPSRTAEPIKPVVRESRIGIGHESELKRKFSEMVEKEGTKRREVSPEGYRNRLTLEAQQKRHEAQLFAAQSICEKLVAEDPPAGYGEQNNTENKDEGAQEGREKEKEKSTNAAADYFTASPTFTQIKQINLIYRGLLYRRALNDVKKKLQKRDNDSISSLKYSGVTQNLPTYSNAEYTVDDKLALSMNEDEIDLDEKEWEDTELEEFENREVKDRLDEIVRYLRSQWRYCFWCKFRYKTDEDMEKECPGVREEDHD</sequence>
<dbReference type="InterPro" id="IPR025239">
    <property type="entry name" value="DUF4187"/>
</dbReference>
<reference evidence="3 4" key="1">
    <citation type="submission" date="2019-10" db="EMBL/GenBank/DDBJ databases">
        <authorList>
            <person name="Palmer J.M."/>
        </authorList>
    </citation>
    <scope>NUCLEOTIDE SEQUENCE [LARGE SCALE GENOMIC DNA]</scope>
    <source>
        <strain evidence="3 4">TWF694</strain>
    </source>
</reference>
<feature type="compositionally biased region" description="Basic and acidic residues" evidence="1">
    <location>
        <begin position="325"/>
        <end position="342"/>
    </location>
</feature>
<dbReference type="EMBL" id="JAVHJO010000016">
    <property type="protein sequence ID" value="KAK6526469.1"/>
    <property type="molecule type" value="Genomic_DNA"/>
</dbReference>
<feature type="domain" description="G-patch" evidence="2">
    <location>
        <begin position="203"/>
        <end position="258"/>
    </location>
</feature>
<dbReference type="InterPro" id="IPR000467">
    <property type="entry name" value="G_patch_dom"/>
</dbReference>